<feature type="transmembrane region" description="Helical" evidence="7">
    <location>
        <begin position="327"/>
        <end position="348"/>
    </location>
</feature>
<dbReference type="GO" id="GO:0015297">
    <property type="term" value="F:antiporter activity"/>
    <property type="evidence" value="ECO:0007669"/>
    <property type="project" value="InterPro"/>
</dbReference>
<evidence type="ECO:0000256" key="7">
    <source>
        <dbReference type="SAM" id="Phobius"/>
    </source>
</evidence>
<dbReference type="Proteomes" id="UP000051845">
    <property type="component" value="Unassembled WGS sequence"/>
</dbReference>
<proteinExistence type="predicted"/>
<evidence type="ECO:0000313" key="8">
    <source>
        <dbReference type="EMBL" id="KRM77288.1"/>
    </source>
</evidence>
<keyword evidence="2" id="KW-0813">Transport</keyword>
<dbReference type="InterPro" id="IPR048279">
    <property type="entry name" value="MdtK-like"/>
</dbReference>
<feature type="transmembrane region" description="Helical" evidence="7">
    <location>
        <begin position="96"/>
        <end position="118"/>
    </location>
</feature>
<feature type="transmembrane region" description="Helical" evidence="7">
    <location>
        <begin position="138"/>
        <end position="157"/>
    </location>
</feature>
<gene>
    <name evidence="8" type="ORF">FC82_GL000533</name>
</gene>
<dbReference type="InterPro" id="IPR051327">
    <property type="entry name" value="MATE_MepA_subfamily"/>
</dbReference>
<dbReference type="PATRIC" id="fig|1423733.4.peg.555"/>
<dbReference type="SUPFAM" id="SSF81665">
    <property type="entry name" value="Calcium ATPase, transmembrane domain M"/>
    <property type="match status" value="1"/>
</dbReference>
<dbReference type="NCBIfam" id="TIGR00797">
    <property type="entry name" value="matE"/>
    <property type="match status" value="1"/>
</dbReference>
<dbReference type="EMBL" id="AYYR01000013">
    <property type="protein sequence ID" value="KRM77288.1"/>
    <property type="molecule type" value="Genomic_DNA"/>
</dbReference>
<feature type="transmembrane region" description="Helical" evidence="7">
    <location>
        <begin position="419"/>
        <end position="438"/>
    </location>
</feature>
<feature type="transmembrane region" description="Helical" evidence="7">
    <location>
        <begin position="240"/>
        <end position="266"/>
    </location>
</feature>
<dbReference type="GO" id="GO:0042910">
    <property type="term" value="F:xenobiotic transmembrane transporter activity"/>
    <property type="evidence" value="ECO:0007669"/>
    <property type="project" value="InterPro"/>
</dbReference>
<evidence type="ECO:0000256" key="4">
    <source>
        <dbReference type="ARBA" id="ARBA00022692"/>
    </source>
</evidence>
<evidence type="ECO:0000256" key="2">
    <source>
        <dbReference type="ARBA" id="ARBA00022448"/>
    </source>
</evidence>
<organism evidence="8 9">
    <name type="scientific">Secundilactobacillus collinoides DSM 20515 = JCM 1123</name>
    <dbReference type="NCBI Taxonomy" id="1423733"/>
    <lineage>
        <taxon>Bacteria</taxon>
        <taxon>Bacillati</taxon>
        <taxon>Bacillota</taxon>
        <taxon>Bacilli</taxon>
        <taxon>Lactobacillales</taxon>
        <taxon>Lactobacillaceae</taxon>
        <taxon>Secundilactobacillus</taxon>
    </lineage>
</organism>
<dbReference type="PANTHER" id="PTHR43823">
    <property type="entry name" value="SPORULATION PROTEIN YKVU"/>
    <property type="match status" value="1"/>
</dbReference>
<sequence length="451" mass="49061">MEMIFIIELFEKAPIPKAYFTLALPVVFGTVVSMIYNLTDTFFVAQTQNANLVAGITICTPLFSMMIALGDMFGLGGSSAISRLLGSRKYDLAGRVNSFCFYGALVMGVIVTICLFVFKQQVLGLLGVSHETYQYAAVYYQIMAAAGILIIVSLVPINTLRTEGLATQSMIGTASGTVFKIFLDPLFIFGFHLGAAGAALATVVGYLITDSILIGYTIRRTRYIHIHPHKMAIPGAEVKDVFMIGIPASVTNFMTMLGTALMNNFLIKYGADKVAGFGIATKVETIVTMVLVGFCFGFQALIGYNYGARNKERLKKIIQFDILVNAGFAFIIALGLIAIAPSLCGLFMKDQHVVSAASYMLRWFLTTTPFIGISLVFTTMFQSVNQPLDAFIMSISRQGVIFTAVIFIVASAMGYQGVIVSQPIADVITAGIGLILYWREFGPRGKVVQNW</sequence>
<keyword evidence="3" id="KW-1003">Cell membrane</keyword>
<feature type="transmembrane region" description="Helical" evidence="7">
    <location>
        <begin position="286"/>
        <end position="306"/>
    </location>
</feature>
<dbReference type="STRING" id="33960.TY91_07805"/>
<keyword evidence="4 7" id="KW-0812">Transmembrane</keyword>
<protein>
    <submittedName>
        <fullName evidence="8">Na+ driven multidrug efflux pump</fullName>
    </submittedName>
</protein>
<feature type="transmembrane region" description="Helical" evidence="7">
    <location>
        <begin position="195"/>
        <end position="219"/>
    </location>
</feature>
<dbReference type="AlphaFoldDB" id="A0A0R2BDG7"/>
<keyword evidence="6 7" id="KW-0472">Membrane</keyword>
<feature type="transmembrane region" description="Helical" evidence="7">
    <location>
        <begin position="390"/>
        <end position="413"/>
    </location>
</feature>
<evidence type="ECO:0000256" key="1">
    <source>
        <dbReference type="ARBA" id="ARBA00004651"/>
    </source>
</evidence>
<keyword evidence="5 7" id="KW-1133">Transmembrane helix</keyword>
<dbReference type="PANTHER" id="PTHR43823:SF3">
    <property type="entry name" value="MULTIDRUG EXPORT PROTEIN MEPA"/>
    <property type="match status" value="1"/>
</dbReference>
<dbReference type="InterPro" id="IPR002528">
    <property type="entry name" value="MATE_fam"/>
</dbReference>
<dbReference type="Pfam" id="PF01554">
    <property type="entry name" value="MatE"/>
    <property type="match status" value="2"/>
</dbReference>
<dbReference type="PIRSF" id="PIRSF006603">
    <property type="entry name" value="DinF"/>
    <property type="match status" value="1"/>
</dbReference>
<dbReference type="RefSeq" id="WP_235809161.1">
    <property type="nucleotide sequence ID" value="NZ_AYYR01000013.1"/>
</dbReference>
<evidence type="ECO:0000256" key="5">
    <source>
        <dbReference type="ARBA" id="ARBA00022989"/>
    </source>
</evidence>
<evidence type="ECO:0000256" key="3">
    <source>
        <dbReference type="ARBA" id="ARBA00022475"/>
    </source>
</evidence>
<comment type="caution">
    <text evidence="8">The sequence shown here is derived from an EMBL/GenBank/DDBJ whole genome shotgun (WGS) entry which is preliminary data.</text>
</comment>
<accession>A0A0R2BDG7</accession>
<evidence type="ECO:0000313" key="9">
    <source>
        <dbReference type="Proteomes" id="UP000051845"/>
    </source>
</evidence>
<comment type="subcellular location">
    <subcellularLocation>
        <location evidence="1">Cell membrane</location>
        <topology evidence="1">Multi-pass membrane protein</topology>
    </subcellularLocation>
</comment>
<feature type="transmembrane region" description="Helical" evidence="7">
    <location>
        <begin position="50"/>
        <end position="75"/>
    </location>
</feature>
<reference evidence="8 9" key="1">
    <citation type="journal article" date="2015" name="Genome Announc.">
        <title>Expanding the biotechnology potential of lactobacilli through comparative genomics of 213 strains and associated genera.</title>
        <authorList>
            <person name="Sun Z."/>
            <person name="Harris H.M."/>
            <person name="McCann A."/>
            <person name="Guo C."/>
            <person name="Argimon S."/>
            <person name="Zhang W."/>
            <person name="Yang X."/>
            <person name="Jeffery I.B."/>
            <person name="Cooney J.C."/>
            <person name="Kagawa T.F."/>
            <person name="Liu W."/>
            <person name="Song Y."/>
            <person name="Salvetti E."/>
            <person name="Wrobel A."/>
            <person name="Rasinkangas P."/>
            <person name="Parkhill J."/>
            <person name="Rea M.C."/>
            <person name="O'Sullivan O."/>
            <person name="Ritari J."/>
            <person name="Douillard F.P."/>
            <person name="Paul Ross R."/>
            <person name="Yang R."/>
            <person name="Briner A.E."/>
            <person name="Felis G.E."/>
            <person name="de Vos W.M."/>
            <person name="Barrangou R."/>
            <person name="Klaenhammer T.R."/>
            <person name="Caufield P.W."/>
            <person name="Cui Y."/>
            <person name="Zhang H."/>
            <person name="O'Toole P.W."/>
        </authorList>
    </citation>
    <scope>NUCLEOTIDE SEQUENCE [LARGE SCALE GENOMIC DNA]</scope>
    <source>
        <strain evidence="8 9">DSM 20515</strain>
    </source>
</reference>
<dbReference type="GO" id="GO:0005886">
    <property type="term" value="C:plasma membrane"/>
    <property type="evidence" value="ECO:0007669"/>
    <property type="project" value="UniProtKB-SubCell"/>
</dbReference>
<feature type="transmembrane region" description="Helical" evidence="7">
    <location>
        <begin position="360"/>
        <end position="378"/>
    </location>
</feature>
<dbReference type="InterPro" id="IPR023298">
    <property type="entry name" value="ATPase_P-typ_TM_dom_sf"/>
</dbReference>
<evidence type="ECO:0000256" key="6">
    <source>
        <dbReference type="ARBA" id="ARBA00023136"/>
    </source>
</evidence>
<name>A0A0R2BDG7_SECCO</name>
<feature type="transmembrane region" description="Helical" evidence="7">
    <location>
        <begin position="20"/>
        <end position="38"/>
    </location>
</feature>